<dbReference type="EC" id="2.7.7.24" evidence="3"/>
<name>A0A1F7I6W8_9BACT</name>
<organism evidence="10 11">
    <name type="scientific">Candidatus Roizmanbacteria bacterium RIFCSPHIGHO2_12_FULL_44_10</name>
    <dbReference type="NCBI Taxonomy" id="1802054"/>
    <lineage>
        <taxon>Bacteria</taxon>
        <taxon>Candidatus Roizmaniibacteriota</taxon>
    </lineage>
</organism>
<keyword evidence="5" id="KW-0548">Nucleotidyltransferase</keyword>
<evidence type="ECO:0000256" key="2">
    <source>
        <dbReference type="ARBA" id="ARBA00010480"/>
    </source>
</evidence>
<dbReference type="Pfam" id="PF00483">
    <property type="entry name" value="NTP_transferase"/>
    <property type="match status" value="1"/>
</dbReference>
<evidence type="ECO:0000256" key="6">
    <source>
        <dbReference type="ARBA" id="ARBA00022723"/>
    </source>
</evidence>
<dbReference type="InterPro" id="IPR005907">
    <property type="entry name" value="G1P_thy_trans_s"/>
</dbReference>
<comment type="similarity">
    <text evidence="2">Belongs to the glucose-1-phosphate thymidylyltransferase family.</text>
</comment>
<evidence type="ECO:0000256" key="7">
    <source>
        <dbReference type="ARBA" id="ARBA00022842"/>
    </source>
</evidence>
<dbReference type="Proteomes" id="UP000179024">
    <property type="component" value="Unassembled WGS sequence"/>
</dbReference>
<dbReference type="EMBL" id="MGAE01000026">
    <property type="protein sequence ID" value="OGK39118.1"/>
    <property type="molecule type" value="Genomic_DNA"/>
</dbReference>
<evidence type="ECO:0000259" key="9">
    <source>
        <dbReference type="Pfam" id="PF00483"/>
    </source>
</evidence>
<dbReference type="SUPFAM" id="SSF53448">
    <property type="entry name" value="Nucleotide-diphospho-sugar transferases"/>
    <property type="match status" value="1"/>
</dbReference>
<dbReference type="Gene3D" id="3.90.550.10">
    <property type="entry name" value="Spore Coat Polysaccharide Biosynthesis Protein SpsA, Chain A"/>
    <property type="match status" value="1"/>
</dbReference>
<dbReference type="InterPro" id="IPR005835">
    <property type="entry name" value="NTP_transferase_dom"/>
</dbReference>
<comment type="catalytic activity">
    <reaction evidence="8">
        <text>dTTP + alpha-D-glucose 1-phosphate + H(+) = dTDP-alpha-D-glucose + diphosphate</text>
        <dbReference type="Rhea" id="RHEA:15225"/>
        <dbReference type="ChEBI" id="CHEBI:15378"/>
        <dbReference type="ChEBI" id="CHEBI:33019"/>
        <dbReference type="ChEBI" id="CHEBI:37568"/>
        <dbReference type="ChEBI" id="CHEBI:57477"/>
        <dbReference type="ChEBI" id="CHEBI:58601"/>
        <dbReference type="EC" id="2.7.7.24"/>
    </reaction>
</comment>
<keyword evidence="7" id="KW-0460">Magnesium</keyword>
<accession>A0A1F7I6W8</accession>
<evidence type="ECO:0000256" key="3">
    <source>
        <dbReference type="ARBA" id="ARBA00012461"/>
    </source>
</evidence>
<gene>
    <name evidence="10" type="ORF">A3F34_01135</name>
</gene>
<evidence type="ECO:0000256" key="4">
    <source>
        <dbReference type="ARBA" id="ARBA00022679"/>
    </source>
</evidence>
<evidence type="ECO:0000313" key="10">
    <source>
        <dbReference type="EMBL" id="OGK39118.1"/>
    </source>
</evidence>
<sequence length="252" mass="27835">MKGVILAGGLATRLRPLTYITNKHLLPIYDKPMISYAIEAMKAAGVTDVMITSSPDHCGHFISLLKLGSEMGLGMNFSFAVQEKPGGISEAILLAKDFVGQDKFLVILGDNIFSHPLKNAVEKFQKLDKGAFVFGKRMPTDSKQYGVLEVDSDGKVISIEEKPEKPKSDIAQTGIYMYDARAFAMIKNLKPSARGELEVTDLNNHYVAEGTMHCEIMEGWWVDAGTSFDELLRANITVAKERGKLNLNDYVK</sequence>
<evidence type="ECO:0000256" key="8">
    <source>
        <dbReference type="ARBA" id="ARBA00049336"/>
    </source>
</evidence>
<dbReference type="PANTHER" id="PTHR43532:SF1">
    <property type="entry name" value="GLUCOSE-1-PHOSPHATE THYMIDYLYLTRANSFERASE 1"/>
    <property type="match status" value="1"/>
</dbReference>
<dbReference type="InterPro" id="IPR029044">
    <property type="entry name" value="Nucleotide-diphossugar_trans"/>
</dbReference>
<comment type="cofactor">
    <cofactor evidence="1">
        <name>Mg(2+)</name>
        <dbReference type="ChEBI" id="CHEBI:18420"/>
    </cofactor>
</comment>
<feature type="domain" description="Nucleotidyl transferase" evidence="9">
    <location>
        <begin position="2"/>
        <end position="239"/>
    </location>
</feature>
<dbReference type="AlphaFoldDB" id="A0A1F7I6W8"/>
<comment type="caution">
    <text evidence="10">The sequence shown here is derived from an EMBL/GenBank/DDBJ whole genome shotgun (WGS) entry which is preliminary data.</text>
</comment>
<dbReference type="GO" id="GO:0046872">
    <property type="term" value="F:metal ion binding"/>
    <property type="evidence" value="ECO:0007669"/>
    <property type="project" value="UniProtKB-KW"/>
</dbReference>
<keyword evidence="6" id="KW-0479">Metal-binding</keyword>
<protein>
    <recommendedName>
        <fullName evidence="3">glucose-1-phosphate thymidylyltransferase</fullName>
        <ecNumber evidence="3">2.7.7.24</ecNumber>
    </recommendedName>
</protein>
<proteinExistence type="inferred from homology"/>
<evidence type="ECO:0000256" key="5">
    <source>
        <dbReference type="ARBA" id="ARBA00022695"/>
    </source>
</evidence>
<dbReference type="PANTHER" id="PTHR43532">
    <property type="entry name" value="GLUCOSE-1-PHOSPHATE THYMIDYLYLTRANSFERASE"/>
    <property type="match status" value="1"/>
</dbReference>
<evidence type="ECO:0000313" key="11">
    <source>
        <dbReference type="Proteomes" id="UP000179024"/>
    </source>
</evidence>
<dbReference type="GO" id="GO:0008879">
    <property type="term" value="F:glucose-1-phosphate thymidylyltransferase activity"/>
    <property type="evidence" value="ECO:0007669"/>
    <property type="project" value="UniProtKB-EC"/>
</dbReference>
<evidence type="ECO:0000256" key="1">
    <source>
        <dbReference type="ARBA" id="ARBA00001946"/>
    </source>
</evidence>
<keyword evidence="4" id="KW-0808">Transferase</keyword>
<reference evidence="10 11" key="1">
    <citation type="journal article" date="2016" name="Nat. Commun.">
        <title>Thousands of microbial genomes shed light on interconnected biogeochemical processes in an aquifer system.</title>
        <authorList>
            <person name="Anantharaman K."/>
            <person name="Brown C.T."/>
            <person name="Hug L.A."/>
            <person name="Sharon I."/>
            <person name="Castelle C.J."/>
            <person name="Probst A.J."/>
            <person name="Thomas B.C."/>
            <person name="Singh A."/>
            <person name="Wilkins M.J."/>
            <person name="Karaoz U."/>
            <person name="Brodie E.L."/>
            <person name="Williams K.H."/>
            <person name="Hubbard S.S."/>
            <person name="Banfield J.F."/>
        </authorList>
    </citation>
    <scope>NUCLEOTIDE SEQUENCE [LARGE SCALE GENOMIC DNA]</scope>
</reference>